<gene>
    <name evidence="2" type="ORF">GX656_00655</name>
</gene>
<dbReference type="Proteomes" id="UP000545876">
    <property type="component" value="Unassembled WGS sequence"/>
</dbReference>
<evidence type="ECO:0000313" key="2">
    <source>
        <dbReference type="EMBL" id="NLD25139.1"/>
    </source>
</evidence>
<evidence type="ECO:0000256" key="1">
    <source>
        <dbReference type="SAM" id="Phobius"/>
    </source>
</evidence>
<keyword evidence="1" id="KW-0812">Transmembrane</keyword>
<feature type="transmembrane region" description="Helical" evidence="1">
    <location>
        <begin position="7"/>
        <end position="29"/>
    </location>
</feature>
<dbReference type="InterPro" id="IPR013783">
    <property type="entry name" value="Ig-like_fold"/>
</dbReference>
<organism evidence="2 3">
    <name type="scientific">Candidatus Dojkabacteria bacterium</name>
    <dbReference type="NCBI Taxonomy" id="2099670"/>
    <lineage>
        <taxon>Bacteria</taxon>
        <taxon>Candidatus Dojkabacteria</taxon>
    </lineage>
</organism>
<accession>A0A847CZI4</accession>
<dbReference type="EMBL" id="JAAZBX010000002">
    <property type="protein sequence ID" value="NLD25139.1"/>
    <property type="molecule type" value="Genomic_DNA"/>
</dbReference>
<keyword evidence="1" id="KW-0472">Membrane</keyword>
<proteinExistence type="predicted"/>
<dbReference type="GO" id="GO:0016020">
    <property type="term" value="C:membrane"/>
    <property type="evidence" value="ECO:0007669"/>
    <property type="project" value="InterPro"/>
</dbReference>
<keyword evidence="1" id="KW-1133">Transmembrane helix</keyword>
<protein>
    <submittedName>
        <fullName evidence="2">Uncharacterized protein</fullName>
    </submittedName>
</protein>
<dbReference type="GO" id="GO:0005509">
    <property type="term" value="F:calcium ion binding"/>
    <property type="evidence" value="ECO:0007669"/>
    <property type="project" value="InterPro"/>
</dbReference>
<dbReference type="SUPFAM" id="SSF49313">
    <property type="entry name" value="Cadherin-like"/>
    <property type="match status" value="1"/>
</dbReference>
<dbReference type="InterPro" id="IPR015919">
    <property type="entry name" value="Cadherin-like_sf"/>
</dbReference>
<reference evidence="2 3" key="1">
    <citation type="journal article" date="2020" name="Biotechnol. Biofuels">
        <title>New insights from the biogas microbiome by comprehensive genome-resolved metagenomics of nearly 1600 species originating from multiple anaerobic digesters.</title>
        <authorList>
            <person name="Campanaro S."/>
            <person name="Treu L."/>
            <person name="Rodriguez-R L.M."/>
            <person name="Kovalovszki A."/>
            <person name="Ziels R.M."/>
            <person name="Maus I."/>
            <person name="Zhu X."/>
            <person name="Kougias P.G."/>
            <person name="Basile A."/>
            <person name="Luo G."/>
            <person name="Schluter A."/>
            <person name="Konstantinidis K.T."/>
            <person name="Angelidaki I."/>
        </authorList>
    </citation>
    <scope>NUCLEOTIDE SEQUENCE [LARGE SCALE GENOMIC DNA]</scope>
    <source>
        <strain evidence="2">AS06rmzACSIP_65</strain>
    </source>
</reference>
<name>A0A847CZI4_9BACT</name>
<evidence type="ECO:0000313" key="3">
    <source>
        <dbReference type="Proteomes" id="UP000545876"/>
    </source>
</evidence>
<dbReference type="AlphaFoldDB" id="A0A847CZI4"/>
<sequence length="146" mass="16520">MEKSREFKIVLSSLAVLFILSFASVYMLFNGKEDESVLGAKDNRMNVKDEEKPQYSKGIPYIFSQPPVSAFVGEKYEYIPRVVDLDSQDSDITLELIDGPNWMYILDGVVQGVPTDSGQESFVIEVSDGYNSLQEKSYIIVQEKNE</sequence>
<dbReference type="Gene3D" id="2.60.40.10">
    <property type="entry name" value="Immunoglobulins"/>
    <property type="match status" value="1"/>
</dbReference>
<comment type="caution">
    <text evidence="2">The sequence shown here is derived from an EMBL/GenBank/DDBJ whole genome shotgun (WGS) entry which is preliminary data.</text>
</comment>